<accession>A0ABP0S945</accession>
<dbReference type="InterPro" id="IPR030655">
    <property type="entry name" value="NifH/chlL_CS"/>
</dbReference>
<evidence type="ECO:0000256" key="10">
    <source>
        <dbReference type="ARBA" id="ARBA00023004"/>
    </source>
</evidence>
<keyword evidence="6 13" id="KW-0547">Nucleotide-binding</keyword>
<keyword evidence="8" id="KW-0460">Magnesium</keyword>
<evidence type="ECO:0000256" key="4">
    <source>
        <dbReference type="ARBA" id="ARBA00022531"/>
    </source>
</evidence>
<dbReference type="InterPro" id="IPR027417">
    <property type="entry name" value="P-loop_NTPase"/>
</dbReference>
<dbReference type="CDD" id="cd02032">
    <property type="entry name" value="Bchl-like"/>
    <property type="match status" value="1"/>
</dbReference>
<dbReference type="SUPFAM" id="SSF55120">
    <property type="entry name" value="Pseudouridine synthase"/>
    <property type="match status" value="1"/>
</dbReference>
<evidence type="ECO:0000313" key="14">
    <source>
        <dbReference type="EMBL" id="CAK9108869.1"/>
    </source>
</evidence>
<evidence type="ECO:0000256" key="9">
    <source>
        <dbReference type="ARBA" id="ARBA00023002"/>
    </source>
</evidence>
<protein>
    <submittedName>
        <fullName evidence="14">Light-independent protochlorophyllide reductase iron-sulfur ATP-binding protein (DPOR subunit L) (LI-POR subunit L)</fullName>
    </submittedName>
</protein>
<sequence>MFSAPRETLKVCLCTRHLSAPRMLQHPLLEGEGDAHVTSISKRGRLSRTELLSAVHLWHPQLGPVSLVQILLHTGRRHQIRAHLAYEGHPLVGDATYGGPEGLDWCPRTFLHASRLILDAELAGGRLDASCPLPEDLKAALKGLQAVDPRARAAQLSAAQLSAAQTGAVLRLLRLKLYKLRWGWVQRLRAELKVWQSTEGGSPLAAQSHWKAERDELSRKLKEQLDKASVLAEASRQAEPEDDLQNCMLVSSGQISGSKCQTPLFGAAVLQEEVQRLEDEVQRLGVNEALVFRGWSVTMDRWRTCELRSNVRKSNTGEYKRKSGDSEGERSLCATWNGNCHVPDPWAVARAQADRGRPVERWSAFTCLAAAATVKATRGLRAGRSRVACHGKPSGSDLGNGMKLAIYGKGGIGKSTTACNISIALARRGKKVLQIGCDPKHDSTFTLTGFLIPTIIDTLQEKDYHYEDVWPEDVIYEGYGGVHCVEAGGPPAGAGCGGYVVGETVKLLKELNAFHEYDVILFDVLGDVVCGGFAAPLNYADYCMIITDNGFDALFAANRIGASVRQKSRTHPLRLAGLIGNRTSKRDLIDKYVQSCPMPVLEVLPLIEDIRVSRVKGKTLFEMAEKDTKQGRAGKDPSLQYVCDYYLNIADQLLAMPEGVVPTEVPDRELFSLLSDFYLSPEDRSEAEATEATEVTREASKELPVEELNFV</sequence>
<keyword evidence="12" id="KW-0149">Chlorophyll biosynthesis</keyword>
<keyword evidence="4" id="KW-0602">Photosynthesis</keyword>
<keyword evidence="15" id="KW-1185">Reference proteome</keyword>
<comment type="cofactor">
    <cofactor evidence="1">
        <name>[4Fe-4S] cluster</name>
        <dbReference type="ChEBI" id="CHEBI:49883"/>
    </cofactor>
</comment>
<dbReference type="Gene3D" id="3.30.2350.10">
    <property type="entry name" value="Pseudouridine synthase"/>
    <property type="match status" value="1"/>
</dbReference>
<dbReference type="Pfam" id="PF00142">
    <property type="entry name" value="Fer4_NifH"/>
    <property type="match status" value="1"/>
</dbReference>
<dbReference type="PROSITE" id="PS00746">
    <property type="entry name" value="NIFH_FRXC_1"/>
    <property type="match status" value="1"/>
</dbReference>
<keyword evidence="7 13" id="KW-0067">ATP-binding</keyword>
<proteinExistence type="inferred from homology"/>
<evidence type="ECO:0000256" key="7">
    <source>
        <dbReference type="ARBA" id="ARBA00022840"/>
    </source>
</evidence>
<dbReference type="Gene3D" id="3.40.50.300">
    <property type="entry name" value="P-loop containing nucleotide triphosphate hydrolases"/>
    <property type="match status" value="1"/>
</dbReference>
<dbReference type="PROSITE" id="PS00692">
    <property type="entry name" value="NIFH_FRXC_2"/>
    <property type="match status" value="1"/>
</dbReference>
<organism evidence="14 15">
    <name type="scientific">Durusdinium trenchii</name>
    <dbReference type="NCBI Taxonomy" id="1381693"/>
    <lineage>
        <taxon>Eukaryota</taxon>
        <taxon>Sar</taxon>
        <taxon>Alveolata</taxon>
        <taxon>Dinophyceae</taxon>
        <taxon>Suessiales</taxon>
        <taxon>Symbiodiniaceae</taxon>
        <taxon>Durusdinium</taxon>
    </lineage>
</organism>
<evidence type="ECO:0000256" key="6">
    <source>
        <dbReference type="ARBA" id="ARBA00022741"/>
    </source>
</evidence>
<dbReference type="PROSITE" id="PS51026">
    <property type="entry name" value="NIFH_FRXC_3"/>
    <property type="match status" value="1"/>
</dbReference>
<reference evidence="14 15" key="1">
    <citation type="submission" date="2024-02" db="EMBL/GenBank/DDBJ databases">
        <authorList>
            <person name="Chen Y."/>
            <person name="Shah S."/>
            <person name="Dougan E. K."/>
            <person name="Thang M."/>
            <person name="Chan C."/>
        </authorList>
    </citation>
    <scope>NUCLEOTIDE SEQUENCE [LARGE SCALE GENOMIC DNA]</scope>
</reference>
<dbReference type="GO" id="GO:0005524">
    <property type="term" value="F:ATP binding"/>
    <property type="evidence" value="ECO:0007669"/>
    <property type="project" value="UniProtKB-KW"/>
</dbReference>
<dbReference type="Proteomes" id="UP001642464">
    <property type="component" value="Unassembled WGS sequence"/>
</dbReference>
<dbReference type="InterPro" id="IPR020103">
    <property type="entry name" value="PsdUridine_synth_cat_dom_sf"/>
</dbReference>
<keyword evidence="3 13" id="KW-0004">4Fe-4S</keyword>
<evidence type="ECO:0000256" key="2">
    <source>
        <dbReference type="ARBA" id="ARBA00005504"/>
    </source>
</evidence>
<comment type="caution">
    <text evidence="14">The sequence shown here is derived from an EMBL/GenBank/DDBJ whole genome shotgun (WGS) entry which is preliminary data.</text>
</comment>
<evidence type="ECO:0000256" key="3">
    <source>
        <dbReference type="ARBA" id="ARBA00022485"/>
    </source>
</evidence>
<dbReference type="PRINTS" id="PR00091">
    <property type="entry name" value="NITROGNASEII"/>
</dbReference>
<comment type="similarity">
    <text evidence="2 13">Belongs to the NifH/BchL/ChlL family.</text>
</comment>
<gene>
    <name evidence="14" type="ORF">SCF082_LOCUS50617</name>
</gene>
<dbReference type="NCBIfam" id="TIGR01281">
    <property type="entry name" value="DPOR_bchL"/>
    <property type="match status" value="1"/>
</dbReference>
<evidence type="ECO:0000313" key="15">
    <source>
        <dbReference type="Proteomes" id="UP001642464"/>
    </source>
</evidence>
<evidence type="ECO:0000256" key="13">
    <source>
        <dbReference type="RuleBase" id="RU003688"/>
    </source>
</evidence>
<evidence type="ECO:0000256" key="11">
    <source>
        <dbReference type="ARBA" id="ARBA00023014"/>
    </source>
</evidence>
<keyword evidence="9 13" id="KW-0560">Oxidoreductase</keyword>
<evidence type="ECO:0000256" key="1">
    <source>
        <dbReference type="ARBA" id="ARBA00001966"/>
    </source>
</evidence>
<dbReference type="PANTHER" id="PTHR42864">
    <property type="entry name" value="LIGHT-INDEPENDENT PROTOCHLOROPHYLLIDE REDUCTASE IRON-SULFUR ATP-BINDING PROTEIN"/>
    <property type="match status" value="1"/>
</dbReference>
<keyword evidence="10 13" id="KW-0408">Iron</keyword>
<evidence type="ECO:0000256" key="8">
    <source>
        <dbReference type="ARBA" id="ARBA00022842"/>
    </source>
</evidence>
<dbReference type="EMBL" id="CAXAMM010043173">
    <property type="protein sequence ID" value="CAK9108869.1"/>
    <property type="molecule type" value="Genomic_DNA"/>
</dbReference>
<keyword evidence="11 13" id="KW-0411">Iron-sulfur</keyword>
<dbReference type="PANTHER" id="PTHR42864:SF2">
    <property type="entry name" value="LIGHT-INDEPENDENT PROTOCHLOROPHYLLIDE REDUCTASE IRON-SULFUR ATP-BINDING PROTEIN"/>
    <property type="match status" value="1"/>
</dbReference>
<dbReference type="InterPro" id="IPR005971">
    <property type="entry name" value="Protochlorophyllide_ATP-bd"/>
</dbReference>
<evidence type="ECO:0000256" key="5">
    <source>
        <dbReference type="ARBA" id="ARBA00022723"/>
    </source>
</evidence>
<name>A0ABP0S945_9DINO</name>
<keyword evidence="5 13" id="KW-0479">Metal-binding</keyword>
<dbReference type="InterPro" id="IPR000392">
    <property type="entry name" value="NifH/frxC"/>
</dbReference>
<dbReference type="SUPFAM" id="SSF52540">
    <property type="entry name" value="P-loop containing nucleoside triphosphate hydrolases"/>
    <property type="match status" value="1"/>
</dbReference>
<evidence type="ECO:0000256" key="12">
    <source>
        <dbReference type="ARBA" id="ARBA00023171"/>
    </source>
</evidence>
<dbReference type="HAMAP" id="MF_00355">
    <property type="entry name" value="ChlL_BchL"/>
    <property type="match status" value="1"/>
</dbReference>